<dbReference type="EnsemblMetazoa" id="SCAU002850-RA">
    <property type="protein sequence ID" value="SCAU002850-PA"/>
    <property type="gene ID" value="SCAU002850"/>
</dbReference>
<protein>
    <submittedName>
        <fullName evidence="2">Uncharacterized protein</fullName>
    </submittedName>
</protein>
<accession>A0A1I8NX95</accession>
<feature type="transmembrane region" description="Helical" evidence="1">
    <location>
        <begin position="75"/>
        <end position="96"/>
    </location>
</feature>
<keyword evidence="1" id="KW-1133">Transmembrane helix</keyword>
<dbReference type="KEGG" id="scac:106090974"/>
<dbReference type="Proteomes" id="UP000095300">
    <property type="component" value="Unassembled WGS sequence"/>
</dbReference>
<feature type="transmembrane region" description="Helical" evidence="1">
    <location>
        <begin position="108"/>
        <end position="127"/>
    </location>
</feature>
<keyword evidence="1" id="KW-0812">Transmembrane</keyword>
<sequence length="192" mass="22554">MTSKSDRVANLTVWCKVSFVMAVCSIIMYMCLMANHIIGLLLYYQIISMPEAKDESNEWQNFLTFWFRSIRVTNVYGVVAELILRITMFILSILLISGLKLHRHRFISPWLIMGVVIVSVELCIALFTVTGPIIIGLQTLMWFPVYTFYKKLRKTRYWKQMGFINTYTVWEDTKKFREWRSNIPSLTNKGVV</sequence>
<keyword evidence="1" id="KW-0472">Membrane</keyword>
<reference evidence="2" key="1">
    <citation type="submission" date="2020-05" db="UniProtKB">
        <authorList>
            <consortium name="EnsemblMetazoa"/>
        </authorList>
    </citation>
    <scope>IDENTIFICATION</scope>
    <source>
        <strain evidence="2">USDA</strain>
    </source>
</reference>
<name>A0A1I8NX95_STOCA</name>
<keyword evidence="3" id="KW-1185">Reference proteome</keyword>
<proteinExistence type="predicted"/>
<feature type="transmembrane region" description="Helical" evidence="1">
    <location>
        <begin position="133"/>
        <end position="149"/>
    </location>
</feature>
<organism evidence="2 3">
    <name type="scientific">Stomoxys calcitrans</name>
    <name type="common">Stable fly</name>
    <name type="synonym">Conops calcitrans</name>
    <dbReference type="NCBI Taxonomy" id="35570"/>
    <lineage>
        <taxon>Eukaryota</taxon>
        <taxon>Metazoa</taxon>
        <taxon>Ecdysozoa</taxon>
        <taxon>Arthropoda</taxon>
        <taxon>Hexapoda</taxon>
        <taxon>Insecta</taxon>
        <taxon>Pterygota</taxon>
        <taxon>Neoptera</taxon>
        <taxon>Endopterygota</taxon>
        <taxon>Diptera</taxon>
        <taxon>Brachycera</taxon>
        <taxon>Muscomorpha</taxon>
        <taxon>Muscoidea</taxon>
        <taxon>Muscidae</taxon>
        <taxon>Stomoxys</taxon>
    </lineage>
</organism>
<evidence type="ECO:0000256" key="1">
    <source>
        <dbReference type="SAM" id="Phobius"/>
    </source>
</evidence>
<evidence type="ECO:0000313" key="3">
    <source>
        <dbReference type="Proteomes" id="UP000095300"/>
    </source>
</evidence>
<evidence type="ECO:0000313" key="2">
    <source>
        <dbReference type="EnsemblMetazoa" id="SCAU002850-PA"/>
    </source>
</evidence>
<gene>
    <name evidence="2" type="primary">106090974</name>
</gene>
<dbReference type="AlphaFoldDB" id="A0A1I8NX95"/>
<feature type="transmembrane region" description="Helical" evidence="1">
    <location>
        <begin position="20"/>
        <end position="44"/>
    </location>
</feature>
<dbReference type="OrthoDB" id="8081754at2759"/>
<dbReference type="VEuPathDB" id="VectorBase:SCAU002850"/>